<evidence type="ECO:0000256" key="2">
    <source>
        <dbReference type="ARBA" id="ARBA00006972"/>
    </source>
</evidence>
<evidence type="ECO:0000313" key="10">
    <source>
        <dbReference type="EMBL" id="ELU18349.1"/>
    </source>
</evidence>
<dbReference type="Proteomes" id="UP000014760">
    <property type="component" value="Unassembled WGS sequence"/>
</dbReference>
<dbReference type="AlphaFoldDB" id="R7VIB0"/>
<keyword evidence="5 8" id="KW-0472">Membrane</keyword>
<dbReference type="OrthoDB" id="371463at2759"/>
<dbReference type="HOGENOM" id="CLU_061221_4_0_1"/>
<dbReference type="PIRSF" id="PIRSF015588">
    <property type="entry name" value="AP_complex_sigma"/>
    <property type="match status" value="1"/>
</dbReference>
<accession>R7VIB0</accession>
<evidence type="ECO:0000256" key="1">
    <source>
        <dbReference type="ARBA" id="ARBA00004308"/>
    </source>
</evidence>
<dbReference type="OMA" id="GHVVETN"/>
<dbReference type="EMBL" id="AMQN01016338">
    <property type="status" value="NOT_ANNOTATED_CDS"/>
    <property type="molecule type" value="Genomic_DNA"/>
</dbReference>
<proteinExistence type="inferred from homology"/>
<dbReference type="Pfam" id="PF01217">
    <property type="entry name" value="Clat_adaptor_s"/>
    <property type="match status" value="1"/>
</dbReference>
<dbReference type="InterPro" id="IPR011012">
    <property type="entry name" value="Longin-like_dom_sf"/>
</dbReference>
<comment type="function">
    <text evidence="6">Component of the adaptor protein complex 4 (AP-4). Adaptor protein complexes are vesicle coat components involved both in vesicle formation and cargo selection. They control the vesicular transport of proteins in different trafficking pathways. AP-4 forms a non clathrin-associated coat on vesicles departing the trans-Golgi network (TGN) and may be involved in the targeting of proteins from the trans-Golgi network (TGN) to the endosomal-lysosomal system. It is also involved in protein sorting to the basolateral membrane in epithelial cells and the proper asymmetric localization of somatodendritic proteins in neurons. AP-4 is involved in the recognition and binding of tyrosine-based sorting signals found in the cytoplasmic part of cargos, but may also recognize other types of sorting signal.</text>
</comment>
<evidence type="ECO:0000259" key="9">
    <source>
        <dbReference type="Pfam" id="PF01217"/>
    </source>
</evidence>
<dbReference type="InterPro" id="IPR022775">
    <property type="entry name" value="AP_mu_sigma_su"/>
</dbReference>
<comment type="subcellular location">
    <subcellularLocation>
        <location evidence="1">Endomembrane system</location>
    </subcellularLocation>
</comment>
<evidence type="ECO:0000313" key="11">
    <source>
        <dbReference type="EnsemblMetazoa" id="CapteP125077"/>
    </source>
</evidence>
<dbReference type="SUPFAM" id="SSF64356">
    <property type="entry name" value="SNARE-like"/>
    <property type="match status" value="1"/>
</dbReference>
<reference evidence="10 12" key="2">
    <citation type="journal article" date="2013" name="Nature">
        <title>Insights into bilaterian evolution from three spiralian genomes.</title>
        <authorList>
            <person name="Simakov O."/>
            <person name="Marletaz F."/>
            <person name="Cho S.J."/>
            <person name="Edsinger-Gonzales E."/>
            <person name="Havlak P."/>
            <person name="Hellsten U."/>
            <person name="Kuo D.H."/>
            <person name="Larsson T."/>
            <person name="Lv J."/>
            <person name="Arendt D."/>
            <person name="Savage R."/>
            <person name="Osoegawa K."/>
            <person name="de Jong P."/>
            <person name="Grimwood J."/>
            <person name="Chapman J.A."/>
            <person name="Shapiro H."/>
            <person name="Aerts A."/>
            <person name="Otillar R.P."/>
            <person name="Terry A.Y."/>
            <person name="Boore J.L."/>
            <person name="Grigoriev I.V."/>
            <person name="Lindberg D.R."/>
            <person name="Seaver E.C."/>
            <person name="Weisblat D.A."/>
            <person name="Putnam N.H."/>
            <person name="Rokhsar D.S."/>
        </authorList>
    </citation>
    <scope>NUCLEOTIDE SEQUENCE</scope>
    <source>
        <strain evidence="10 12">I ESC-2004</strain>
    </source>
</reference>
<dbReference type="GO" id="GO:0005737">
    <property type="term" value="C:cytoplasm"/>
    <property type="evidence" value="ECO:0007669"/>
    <property type="project" value="UniProtKB-ARBA"/>
</dbReference>
<evidence type="ECO:0000256" key="5">
    <source>
        <dbReference type="ARBA" id="ARBA00023136"/>
    </source>
</evidence>
<protein>
    <recommendedName>
        <fullName evidence="8">AP complex subunit sigma</fullName>
    </recommendedName>
</protein>
<dbReference type="PANTHER" id="PTHR11753">
    <property type="entry name" value="ADAPTOR COMPLEXES SMALL SUBUNIT FAMILY"/>
    <property type="match status" value="1"/>
</dbReference>
<keyword evidence="4 8" id="KW-0653">Protein transport</keyword>
<evidence type="ECO:0000256" key="4">
    <source>
        <dbReference type="ARBA" id="ARBA00022927"/>
    </source>
</evidence>
<dbReference type="STRING" id="283909.R7VIB0"/>
<dbReference type="FunFam" id="3.30.450.60:FF:000010">
    <property type="entry name" value="AP complex subunit sigma"/>
    <property type="match status" value="1"/>
</dbReference>
<dbReference type="EnsemblMetazoa" id="CapteT125077">
    <property type="protein sequence ID" value="CapteP125077"/>
    <property type="gene ID" value="CapteG125077"/>
</dbReference>
<evidence type="ECO:0000256" key="3">
    <source>
        <dbReference type="ARBA" id="ARBA00022448"/>
    </source>
</evidence>
<feature type="domain" description="AP complex mu/sigma subunit" evidence="9">
    <location>
        <begin position="1"/>
        <end position="140"/>
    </location>
</feature>
<reference evidence="11" key="3">
    <citation type="submission" date="2015-06" db="UniProtKB">
        <authorList>
            <consortium name="EnsemblMetazoa"/>
        </authorList>
    </citation>
    <scope>IDENTIFICATION</scope>
</reference>
<dbReference type="GO" id="GO:0006886">
    <property type="term" value="P:intracellular protein transport"/>
    <property type="evidence" value="ECO:0007669"/>
    <property type="project" value="UniProtKB-UniRule"/>
</dbReference>
<evidence type="ECO:0000256" key="7">
    <source>
        <dbReference type="ARBA" id="ARBA00062526"/>
    </source>
</evidence>
<keyword evidence="3 8" id="KW-0813">Transport</keyword>
<gene>
    <name evidence="10" type="ORF">CAPTEDRAFT_125077</name>
</gene>
<sequence>MIKFLYLVNKQGQPRILKYFDNDSTLSRKTSESAIIRKCLSHAEGGCSFLDYRGTKLVFRKYATLYFILGVDEDENELAALEFIQNIVEIFDKYFDKVCELDIMFNLDRVHVILDELLCNGCIVEGSKSLALGPLLLMDKVVK</sequence>
<keyword evidence="12" id="KW-1185">Reference proteome</keyword>
<organism evidence="10">
    <name type="scientific">Capitella teleta</name>
    <name type="common">Polychaete worm</name>
    <dbReference type="NCBI Taxonomy" id="283909"/>
    <lineage>
        <taxon>Eukaryota</taxon>
        <taxon>Metazoa</taxon>
        <taxon>Spiralia</taxon>
        <taxon>Lophotrochozoa</taxon>
        <taxon>Annelida</taxon>
        <taxon>Polychaeta</taxon>
        <taxon>Sedentaria</taxon>
        <taxon>Scolecida</taxon>
        <taxon>Capitellidae</taxon>
        <taxon>Capitella</taxon>
    </lineage>
</organism>
<dbReference type="GO" id="GO:0012505">
    <property type="term" value="C:endomembrane system"/>
    <property type="evidence" value="ECO:0007669"/>
    <property type="project" value="UniProtKB-SubCell"/>
</dbReference>
<dbReference type="Gene3D" id="3.30.450.60">
    <property type="match status" value="1"/>
</dbReference>
<evidence type="ECO:0000256" key="6">
    <source>
        <dbReference type="ARBA" id="ARBA00053594"/>
    </source>
</evidence>
<evidence type="ECO:0000313" key="12">
    <source>
        <dbReference type="Proteomes" id="UP000014760"/>
    </source>
</evidence>
<dbReference type="CDD" id="cd14832">
    <property type="entry name" value="AP4_sigma"/>
    <property type="match status" value="1"/>
</dbReference>
<comment type="subunit">
    <text evidence="7">Adaptor protein complex 4 (AP-4) is a heterotetramer composed of two large adaptins (epsilon-type subunit AP4E1 and beta-type subunit AP4B1), a medium adaptin (mu-type subunit AP4M1) and a small adaptin (sigma-type AP4S1).</text>
</comment>
<dbReference type="EMBL" id="KB291967">
    <property type="protein sequence ID" value="ELU18349.1"/>
    <property type="molecule type" value="Genomic_DNA"/>
</dbReference>
<dbReference type="InterPro" id="IPR016635">
    <property type="entry name" value="AP_complex_ssu"/>
</dbReference>
<reference evidence="12" key="1">
    <citation type="submission" date="2012-12" db="EMBL/GenBank/DDBJ databases">
        <authorList>
            <person name="Hellsten U."/>
            <person name="Grimwood J."/>
            <person name="Chapman J.A."/>
            <person name="Shapiro H."/>
            <person name="Aerts A."/>
            <person name="Otillar R.P."/>
            <person name="Terry A.Y."/>
            <person name="Boore J.L."/>
            <person name="Simakov O."/>
            <person name="Marletaz F."/>
            <person name="Cho S.-J."/>
            <person name="Edsinger-Gonzales E."/>
            <person name="Havlak P."/>
            <person name="Kuo D.-H."/>
            <person name="Larsson T."/>
            <person name="Lv J."/>
            <person name="Arendt D."/>
            <person name="Savage R."/>
            <person name="Osoegawa K."/>
            <person name="de Jong P."/>
            <person name="Lindberg D.R."/>
            <person name="Seaver E.C."/>
            <person name="Weisblat D.A."/>
            <person name="Putnam N.H."/>
            <person name="Grigoriev I.V."/>
            <person name="Rokhsar D.S."/>
        </authorList>
    </citation>
    <scope>NUCLEOTIDE SEQUENCE</scope>
    <source>
        <strain evidence="12">I ESC-2004</strain>
    </source>
</reference>
<comment type="similarity">
    <text evidence="2 8">Belongs to the adaptor complexes small subunit family.</text>
</comment>
<name>R7VIB0_CAPTE</name>
<evidence type="ECO:0000256" key="8">
    <source>
        <dbReference type="PIRNR" id="PIRNR015588"/>
    </source>
</evidence>